<dbReference type="OrthoDB" id="6491232at2"/>
<gene>
    <name evidence="2" type="ORF">SAMEA4384070_03810</name>
</gene>
<dbReference type="InterPro" id="IPR012899">
    <property type="entry name" value="LTXXQ"/>
</dbReference>
<evidence type="ECO:0000313" key="2">
    <source>
        <dbReference type="EMBL" id="SNW04309.1"/>
    </source>
</evidence>
<dbReference type="KEGG" id="sfj:SAMEA4384070_3810"/>
<feature type="chain" id="PRO_5011272953" evidence="1">
    <location>
        <begin position="23"/>
        <end position="126"/>
    </location>
</feature>
<evidence type="ECO:0000256" key="1">
    <source>
        <dbReference type="SAM" id="SignalP"/>
    </source>
</evidence>
<dbReference type="AlphaFoldDB" id="A0A240C8Y4"/>
<dbReference type="RefSeq" id="WP_061800217.1">
    <property type="nucleotide sequence ID" value="NZ_CABITV010000009.1"/>
</dbReference>
<dbReference type="Proteomes" id="UP000215134">
    <property type="component" value="Chromosome 1"/>
</dbReference>
<reference evidence="2 3" key="1">
    <citation type="submission" date="2017-06" db="EMBL/GenBank/DDBJ databases">
        <authorList>
            <consortium name="Pathogen Informatics"/>
        </authorList>
    </citation>
    <scope>NUCLEOTIDE SEQUENCE [LARGE SCALE GENOMIC DNA]</scope>
    <source>
        <strain evidence="2 3">NCTC12148</strain>
    </source>
</reference>
<dbReference type="STRING" id="1411141.GCA_001590885_04482"/>
<dbReference type="Gene3D" id="1.20.120.1490">
    <property type="match status" value="1"/>
</dbReference>
<keyword evidence="1" id="KW-0732">Signal</keyword>
<organism evidence="2 3">
    <name type="scientific">Serratia ficaria</name>
    <dbReference type="NCBI Taxonomy" id="61651"/>
    <lineage>
        <taxon>Bacteria</taxon>
        <taxon>Pseudomonadati</taxon>
        <taxon>Pseudomonadota</taxon>
        <taxon>Gammaproteobacteria</taxon>
        <taxon>Enterobacterales</taxon>
        <taxon>Yersiniaceae</taxon>
        <taxon>Serratia</taxon>
    </lineage>
</organism>
<proteinExistence type="predicted"/>
<accession>A0A240C8Y4</accession>
<protein>
    <submittedName>
        <fullName evidence="2">P pilus assembly/Cpx signaling pathway, periplasmic inhibitor/zinc-resistance associated protein</fullName>
    </submittedName>
</protein>
<sequence length="126" mass="14371">MRNRIKVLIAGMCLFSASSVFAAEGLQSASRLAGVLDLSQTQRQEIHVIRDKAQLQLDSIKTDKDDRGAILKVLKSGQWDEPTVKKRIAEMGIYQQQADYIRYRYLFDVMQTLTPDQKGKLQKIIK</sequence>
<keyword evidence="3" id="KW-1185">Reference proteome</keyword>
<dbReference type="GO" id="GO:0042597">
    <property type="term" value="C:periplasmic space"/>
    <property type="evidence" value="ECO:0007669"/>
    <property type="project" value="InterPro"/>
</dbReference>
<dbReference type="EMBL" id="LT906479">
    <property type="protein sequence ID" value="SNW04309.1"/>
    <property type="molecule type" value="Genomic_DNA"/>
</dbReference>
<dbReference type="Pfam" id="PF07813">
    <property type="entry name" value="LTXXQ"/>
    <property type="match status" value="1"/>
</dbReference>
<feature type="signal peptide" evidence="1">
    <location>
        <begin position="1"/>
        <end position="22"/>
    </location>
</feature>
<name>A0A240C8Y4_SERFI</name>
<evidence type="ECO:0000313" key="3">
    <source>
        <dbReference type="Proteomes" id="UP000215134"/>
    </source>
</evidence>